<comment type="catalytic activity">
    <reaction evidence="4">
        <text>RX + glutathione = an S-substituted glutathione + a halide anion + H(+)</text>
        <dbReference type="Rhea" id="RHEA:16437"/>
        <dbReference type="ChEBI" id="CHEBI:15378"/>
        <dbReference type="ChEBI" id="CHEBI:16042"/>
        <dbReference type="ChEBI" id="CHEBI:17792"/>
        <dbReference type="ChEBI" id="CHEBI:57925"/>
        <dbReference type="ChEBI" id="CHEBI:90779"/>
        <dbReference type="EC" id="2.5.1.18"/>
    </reaction>
</comment>
<dbReference type="InterPro" id="IPR036249">
    <property type="entry name" value="Thioredoxin-like_sf"/>
</dbReference>
<evidence type="ECO:0000256" key="1">
    <source>
        <dbReference type="ARBA" id="ARBA00012452"/>
    </source>
</evidence>
<dbReference type="GO" id="GO:0006749">
    <property type="term" value="P:glutathione metabolic process"/>
    <property type="evidence" value="ECO:0007669"/>
    <property type="project" value="TreeGrafter"/>
</dbReference>
<dbReference type="Pfam" id="PF14497">
    <property type="entry name" value="GST_C_3"/>
    <property type="match status" value="1"/>
</dbReference>
<dbReference type="PANTHER" id="PTHR11571">
    <property type="entry name" value="GLUTATHIONE S-TRANSFERASE"/>
    <property type="match status" value="1"/>
</dbReference>
<evidence type="ECO:0000259" key="5">
    <source>
        <dbReference type="PROSITE" id="PS50404"/>
    </source>
</evidence>
<dbReference type="InterPro" id="IPR010987">
    <property type="entry name" value="Glutathione-S-Trfase_C-like"/>
</dbReference>
<dbReference type="InterPro" id="IPR004045">
    <property type="entry name" value="Glutathione_S-Trfase_N"/>
</dbReference>
<proteinExistence type="inferred from homology"/>
<dbReference type="Gene3D" id="1.20.1050.10">
    <property type="match status" value="1"/>
</dbReference>
<dbReference type="WBParaSite" id="jg13021">
    <property type="protein sequence ID" value="jg13021"/>
    <property type="gene ID" value="jg13021"/>
</dbReference>
<dbReference type="EC" id="2.5.1.18" evidence="1"/>
<sequence length="165" mass="19181">MVHYKLFYFGIRGYGEPIRLILAYANQPFENVIITLESWNSQKPKMPFEKVPVLEVDGKEKLFDEIFLPAIKKYLPIYVKTLKKSGSGYIINCGLTWVDFLIAGFITTLRNLHPEQLESFPELENYRQRVYSLPSIENYILVPVWNNAEQKRNDKALHNNAGRGV</sequence>
<evidence type="ECO:0000313" key="7">
    <source>
        <dbReference type="Proteomes" id="UP000887574"/>
    </source>
</evidence>
<feature type="domain" description="GST N-terminal" evidence="5">
    <location>
        <begin position="2"/>
        <end position="114"/>
    </location>
</feature>
<evidence type="ECO:0000256" key="4">
    <source>
        <dbReference type="ARBA" id="ARBA00047960"/>
    </source>
</evidence>
<comment type="similarity">
    <text evidence="3">Belongs to the GST superfamily. Sigma family.</text>
</comment>
<keyword evidence="2" id="KW-0808">Transferase</keyword>
<dbReference type="CDD" id="cd03039">
    <property type="entry name" value="GST_N_Sigma_like"/>
    <property type="match status" value="1"/>
</dbReference>
<feature type="domain" description="GST C-terminal" evidence="6">
    <location>
        <begin position="26"/>
        <end position="157"/>
    </location>
</feature>
<dbReference type="AlphaFoldDB" id="A0A915CWW0"/>
<dbReference type="InterPro" id="IPR050213">
    <property type="entry name" value="GST_superfamily"/>
</dbReference>
<protein>
    <recommendedName>
        <fullName evidence="1">glutathione transferase</fullName>
        <ecNumber evidence="1">2.5.1.18</ecNumber>
    </recommendedName>
</protein>
<dbReference type="Gene3D" id="1.20.1050.130">
    <property type="match status" value="1"/>
</dbReference>
<dbReference type="PROSITE" id="PS50405">
    <property type="entry name" value="GST_CTER"/>
    <property type="match status" value="1"/>
</dbReference>
<accession>A0A915CWW0</accession>
<dbReference type="SUPFAM" id="SSF52833">
    <property type="entry name" value="Thioredoxin-like"/>
    <property type="match status" value="1"/>
</dbReference>
<name>A0A915CWW0_9BILA</name>
<evidence type="ECO:0000313" key="8">
    <source>
        <dbReference type="WBParaSite" id="jg13021"/>
    </source>
</evidence>
<dbReference type="PROSITE" id="PS50404">
    <property type="entry name" value="GST_NTER"/>
    <property type="match status" value="1"/>
</dbReference>
<dbReference type="InterPro" id="IPR004046">
    <property type="entry name" value="GST_C"/>
</dbReference>
<dbReference type="SUPFAM" id="SSF47616">
    <property type="entry name" value="GST C-terminal domain-like"/>
    <property type="match status" value="1"/>
</dbReference>
<dbReference type="Proteomes" id="UP000887574">
    <property type="component" value="Unplaced"/>
</dbReference>
<evidence type="ECO:0000256" key="2">
    <source>
        <dbReference type="ARBA" id="ARBA00022679"/>
    </source>
</evidence>
<evidence type="ECO:0000256" key="3">
    <source>
        <dbReference type="ARBA" id="ARBA00038317"/>
    </source>
</evidence>
<keyword evidence="7" id="KW-1185">Reference proteome</keyword>
<reference evidence="8" key="1">
    <citation type="submission" date="2022-11" db="UniProtKB">
        <authorList>
            <consortium name="WormBaseParasite"/>
        </authorList>
    </citation>
    <scope>IDENTIFICATION</scope>
</reference>
<organism evidence="7 8">
    <name type="scientific">Ditylenchus dipsaci</name>
    <dbReference type="NCBI Taxonomy" id="166011"/>
    <lineage>
        <taxon>Eukaryota</taxon>
        <taxon>Metazoa</taxon>
        <taxon>Ecdysozoa</taxon>
        <taxon>Nematoda</taxon>
        <taxon>Chromadorea</taxon>
        <taxon>Rhabditida</taxon>
        <taxon>Tylenchina</taxon>
        <taxon>Tylenchomorpha</taxon>
        <taxon>Sphaerularioidea</taxon>
        <taxon>Anguinidae</taxon>
        <taxon>Anguininae</taxon>
        <taxon>Ditylenchus</taxon>
    </lineage>
</organism>
<dbReference type="CDD" id="cd03192">
    <property type="entry name" value="GST_C_Sigma_like"/>
    <property type="match status" value="1"/>
</dbReference>
<dbReference type="GO" id="GO:0004364">
    <property type="term" value="F:glutathione transferase activity"/>
    <property type="evidence" value="ECO:0007669"/>
    <property type="project" value="UniProtKB-EC"/>
</dbReference>
<dbReference type="InterPro" id="IPR036282">
    <property type="entry name" value="Glutathione-S-Trfase_C_sf"/>
</dbReference>
<dbReference type="PANTHER" id="PTHR11571:SF224">
    <property type="entry name" value="HEMATOPOIETIC PROSTAGLANDIN D SYNTHASE"/>
    <property type="match status" value="1"/>
</dbReference>
<evidence type="ECO:0000259" key="6">
    <source>
        <dbReference type="PROSITE" id="PS50405"/>
    </source>
</evidence>